<keyword evidence="6" id="KW-0282">Flagellum</keyword>
<evidence type="ECO:0000313" key="7">
    <source>
        <dbReference type="Proteomes" id="UP001559025"/>
    </source>
</evidence>
<dbReference type="PANTHER" id="PTHR36307:SF1">
    <property type="entry name" value="FLAGELLA BASAL BODY P-RING FORMATION PROTEIN FLGA"/>
    <property type="match status" value="1"/>
</dbReference>
<comment type="similarity">
    <text evidence="4">Belongs to the FlgA family.</text>
</comment>
<evidence type="ECO:0000256" key="2">
    <source>
        <dbReference type="ARBA" id="ARBA00022729"/>
    </source>
</evidence>
<feature type="chain" id="PRO_5044965163" description="Flagella basal body P-ring formation protein FlgA" evidence="4">
    <location>
        <begin position="27"/>
        <end position="155"/>
    </location>
</feature>
<dbReference type="Pfam" id="PF13144">
    <property type="entry name" value="ChapFlgA"/>
    <property type="match status" value="1"/>
</dbReference>
<evidence type="ECO:0000313" key="6">
    <source>
        <dbReference type="EMBL" id="MEX4010074.1"/>
    </source>
</evidence>
<keyword evidence="6" id="KW-0969">Cilium</keyword>
<evidence type="ECO:0000259" key="5">
    <source>
        <dbReference type="SMART" id="SM00858"/>
    </source>
</evidence>
<reference evidence="6 7" key="1">
    <citation type="submission" date="2024-01" db="EMBL/GenBank/DDBJ databases">
        <title>New evidence supports the origin of RcGTA from prophage.</title>
        <authorList>
            <person name="Xu Y."/>
            <person name="Liu B."/>
            <person name="Chen F."/>
        </authorList>
    </citation>
    <scope>NUCLEOTIDE SEQUENCE [LARGE SCALE GENOMIC DNA]</scope>
    <source>
        <strain evidence="6 7">CBW1107-2</strain>
    </source>
</reference>
<dbReference type="Gene3D" id="2.30.30.760">
    <property type="match status" value="1"/>
</dbReference>
<dbReference type="Proteomes" id="UP001559025">
    <property type="component" value="Unassembled WGS sequence"/>
</dbReference>
<comment type="function">
    <text evidence="4">Involved in the assembly process of the P-ring formation. It may associate with FlgF on the rod constituting a structure essential for the P-ring assembly or may act as a modulator protein for the P-ring assembly.</text>
</comment>
<dbReference type="RefSeq" id="WP_368804828.1">
    <property type="nucleotide sequence ID" value="NZ_JAZHFV010000009.1"/>
</dbReference>
<feature type="domain" description="SAF" evidence="5">
    <location>
        <begin position="28"/>
        <end position="91"/>
    </location>
</feature>
<keyword evidence="2 4" id="KW-0732">Signal</keyword>
<evidence type="ECO:0000256" key="4">
    <source>
        <dbReference type="RuleBase" id="RU362063"/>
    </source>
</evidence>
<keyword evidence="7" id="KW-1185">Reference proteome</keyword>
<dbReference type="SMART" id="SM00858">
    <property type="entry name" value="SAF"/>
    <property type="match status" value="1"/>
</dbReference>
<evidence type="ECO:0000256" key="3">
    <source>
        <dbReference type="ARBA" id="ARBA00022764"/>
    </source>
</evidence>
<gene>
    <name evidence="6" type="primary">flgA</name>
    <name evidence="6" type="ORF">V1479_22400</name>
</gene>
<organism evidence="6 7">
    <name type="scientific">Neoaquamicrobium sediminum</name>
    <dbReference type="NCBI Taxonomy" id="1849104"/>
    <lineage>
        <taxon>Bacteria</taxon>
        <taxon>Pseudomonadati</taxon>
        <taxon>Pseudomonadota</taxon>
        <taxon>Alphaproteobacteria</taxon>
        <taxon>Hyphomicrobiales</taxon>
        <taxon>Phyllobacteriaceae</taxon>
        <taxon>Neoaquamicrobium</taxon>
    </lineage>
</organism>
<keyword evidence="4" id="KW-1005">Bacterial flagellum biogenesis</keyword>
<dbReference type="PANTHER" id="PTHR36307">
    <property type="entry name" value="FLAGELLA BASAL BODY P-RING FORMATION PROTEIN FLGA"/>
    <property type="match status" value="1"/>
</dbReference>
<keyword evidence="3 4" id="KW-0574">Periplasm</keyword>
<dbReference type="InterPro" id="IPR039246">
    <property type="entry name" value="Flagellar_FlgA"/>
</dbReference>
<dbReference type="InterPro" id="IPR013974">
    <property type="entry name" value="SAF"/>
</dbReference>
<comment type="subcellular location">
    <subcellularLocation>
        <location evidence="1 4">Periplasm</location>
    </subcellularLocation>
</comment>
<name>A0ABV3WZN4_9HYPH</name>
<dbReference type="EMBL" id="JAZHFV010000009">
    <property type="protein sequence ID" value="MEX4010074.1"/>
    <property type="molecule type" value="Genomic_DNA"/>
</dbReference>
<keyword evidence="6" id="KW-0966">Cell projection</keyword>
<dbReference type="InterPro" id="IPR017585">
    <property type="entry name" value="SAF_FlgA"/>
</dbReference>
<evidence type="ECO:0000256" key="1">
    <source>
        <dbReference type="ARBA" id="ARBA00004418"/>
    </source>
</evidence>
<dbReference type="CDD" id="cd11614">
    <property type="entry name" value="SAF_CpaB_FlgA_like"/>
    <property type="match status" value="1"/>
</dbReference>
<protein>
    <recommendedName>
        <fullName evidence="4">Flagella basal body P-ring formation protein FlgA</fullName>
    </recommendedName>
</protein>
<feature type="signal peptide" evidence="4">
    <location>
        <begin position="1"/>
        <end position="26"/>
    </location>
</feature>
<accession>A0ABV3WZN4</accession>
<proteinExistence type="inferred from homology"/>
<sequence>MMRLLLRRTLLAIALLAVAGAAQAFAQETVLVTTRVIYPGETVTTDALEEVPLRRQLRNPAAFARAWGQVDGKVARRTLLPGRLIGLSAVRDAYLVETGKPVQVRFVQGVLEISVAGVPLQAGAAGDLVKVRNIDSGVVFTGTVMGDGSIRVSES</sequence>
<comment type="caution">
    <text evidence="6">The sequence shown here is derived from an EMBL/GenBank/DDBJ whole genome shotgun (WGS) entry which is preliminary data.</text>
</comment>
<dbReference type="NCBIfam" id="TIGR03170">
    <property type="entry name" value="flgA_cterm"/>
    <property type="match status" value="1"/>
</dbReference>